<dbReference type="SUPFAM" id="SSF55961">
    <property type="entry name" value="Bet v1-like"/>
    <property type="match status" value="1"/>
</dbReference>
<dbReference type="RefSeq" id="WP_184969069.1">
    <property type="nucleotide sequence ID" value="NZ_JACHIN010000011.1"/>
</dbReference>
<proteinExistence type="predicted"/>
<dbReference type="InterPro" id="IPR023393">
    <property type="entry name" value="START-like_dom_sf"/>
</dbReference>
<dbReference type="Gene3D" id="3.30.530.20">
    <property type="match status" value="1"/>
</dbReference>
<protein>
    <recommendedName>
        <fullName evidence="3">SRPBCC family protein</fullName>
    </recommendedName>
</protein>
<accession>A0A7W8A9L4</accession>
<organism evidence="1 2">
    <name type="scientific">Nonomuraea endophytica</name>
    <dbReference type="NCBI Taxonomy" id="714136"/>
    <lineage>
        <taxon>Bacteria</taxon>
        <taxon>Bacillati</taxon>
        <taxon>Actinomycetota</taxon>
        <taxon>Actinomycetes</taxon>
        <taxon>Streptosporangiales</taxon>
        <taxon>Streptosporangiaceae</taxon>
        <taxon>Nonomuraea</taxon>
    </lineage>
</organism>
<dbReference type="AlphaFoldDB" id="A0A7W8A9L4"/>
<dbReference type="Proteomes" id="UP000568380">
    <property type="component" value="Unassembled WGS sequence"/>
</dbReference>
<comment type="caution">
    <text evidence="1">The sequence shown here is derived from an EMBL/GenBank/DDBJ whole genome shotgun (WGS) entry which is preliminary data.</text>
</comment>
<name>A0A7W8A9L4_9ACTN</name>
<gene>
    <name evidence="1" type="ORF">HNR40_007069</name>
</gene>
<evidence type="ECO:0000313" key="2">
    <source>
        <dbReference type="Proteomes" id="UP000568380"/>
    </source>
</evidence>
<dbReference type="EMBL" id="JACHIN010000011">
    <property type="protein sequence ID" value="MBB5081574.1"/>
    <property type="molecule type" value="Genomic_DNA"/>
</dbReference>
<evidence type="ECO:0000313" key="1">
    <source>
        <dbReference type="EMBL" id="MBB5081574.1"/>
    </source>
</evidence>
<reference evidence="1 2" key="1">
    <citation type="submission" date="2020-08" db="EMBL/GenBank/DDBJ databases">
        <title>Genomic Encyclopedia of Type Strains, Phase IV (KMG-IV): sequencing the most valuable type-strain genomes for metagenomic binning, comparative biology and taxonomic classification.</title>
        <authorList>
            <person name="Goeker M."/>
        </authorList>
    </citation>
    <scope>NUCLEOTIDE SEQUENCE [LARGE SCALE GENOMIC DNA]</scope>
    <source>
        <strain evidence="1 2">DSM 45385</strain>
    </source>
</reference>
<evidence type="ECO:0008006" key="3">
    <source>
        <dbReference type="Google" id="ProtNLM"/>
    </source>
</evidence>
<sequence length="139" mass="15980">MSLRYAAVAVELDAPAEDVFALITDWPRHHEWMFMTDARQTGPDMIEAYTGIRPFGFLDTMTITEWEPPHRVRVEHTGAIVRGEGAFRVRPLGPRWCRVVWAERVEVPRWALPGWPVVHAATVLLVRRSLVRLGELAQR</sequence>
<keyword evidence="2" id="KW-1185">Reference proteome</keyword>
<dbReference type="Pfam" id="PF10604">
    <property type="entry name" value="Polyketide_cyc2"/>
    <property type="match status" value="1"/>
</dbReference>
<dbReference type="InterPro" id="IPR019587">
    <property type="entry name" value="Polyketide_cyclase/dehydratase"/>
</dbReference>